<dbReference type="Pfam" id="PF00582">
    <property type="entry name" value="Usp"/>
    <property type="match status" value="1"/>
</dbReference>
<name>A0ABV6GJ41_9BACI</name>
<dbReference type="PANTHER" id="PTHR46268:SF6">
    <property type="entry name" value="UNIVERSAL STRESS PROTEIN UP12"/>
    <property type="match status" value="1"/>
</dbReference>
<proteinExistence type="inferred from homology"/>
<sequence>MFKKILLAADGSSHSLRAAEKAIELAKCNPDTSIEVIYIVDGKTSKEDVLYNWNTLETESKRKEKMAFIEKRAQKDKVKYEIKIIRGEPGPSIVKYANENMFDLVVIGSRGLNTMQEMVLGSVSHKVTKRAKCPVLIVK</sequence>
<dbReference type="SUPFAM" id="SSF52402">
    <property type="entry name" value="Adenine nucleotide alpha hydrolases-like"/>
    <property type="match status" value="1"/>
</dbReference>
<comment type="similarity">
    <text evidence="1">Belongs to the universal stress protein A family.</text>
</comment>
<organism evidence="3 4">
    <name type="scientific">Metabacillus herbersteinensis</name>
    <dbReference type="NCBI Taxonomy" id="283816"/>
    <lineage>
        <taxon>Bacteria</taxon>
        <taxon>Bacillati</taxon>
        <taxon>Bacillota</taxon>
        <taxon>Bacilli</taxon>
        <taxon>Bacillales</taxon>
        <taxon>Bacillaceae</taxon>
        <taxon>Metabacillus</taxon>
    </lineage>
</organism>
<evidence type="ECO:0000313" key="4">
    <source>
        <dbReference type="Proteomes" id="UP001589854"/>
    </source>
</evidence>
<dbReference type="InterPro" id="IPR006015">
    <property type="entry name" value="Universal_stress_UspA"/>
</dbReference>
<dbReference type="EMBL" id="JBHLVO010000021">
    <property type="protein sequence ID" value="MFC0273478.1"/>
    <property type="molecule type" value="Genomic_DNA"/>
</dbReference>
<dbReference type="CDD" id="cd00293">
    <property type="entry name" value="USP-like"/>
    <property type="match status" value="1"/>
</dbReference>
<dbReference type="InterPro" id="IPR014729">
    <property type="entry name" value="Rossmann-like_a/b/a_fold"/>
</dbReference>
<dbReference type="InterPro" id="IPR006016">
    <property type="entry name" value="UspA"/>
</dbReference>
<evidence type="ECO:0000313" key="3">
    <source>
        <dbReference type="EMBL" id="MFC0273478.1"/>
    </source>
</evidence>
<gene>
    <name evidence="3" type="ORF">ACFFIX_18950</name>
</gene>
<accession>A0ABV6GJ41</accession>
<evidence type="ECO:0000259" key="2">
    <source>
        <dbReference type="Pfam" id="PF00582"/>
    </source>
</evidence>
<dbReference type="Gene3D" id="3.40.50.620">
    <property type="entry name" value="HUPs"/>
    <property type="match status" value="1"/>
</dbReference>
<protein>
    <submittedName>
        <fullName evidence="3">Universal stress protein</fullName>
    </submittedName>
</protein>
<evidence type="ECO:0000256" key="1">
    <source>
        <dbReference type="ARBA" id="ARBA00008791"/>
    </source>
</evidence>
<comment type="caution">
    <text evidence="3">The sequence shown here is derived from an EMBL/GenBank/DDBJ whole genome shotgun (WGS) entry which is preliminary data.</text>
</comment>
<dbReference type="RefSeq" id="WP_378936813.1">
    <property type="nucleotide sequence ID" value="NZ_JBHLVO010000021.1"/>
</dbReference>
<dbReference type="PANTHER" id="PTHR46268">
    <property type="entry name" value="STRESS RESPONSE PROTEIN NHAX"/>
    <property type="match status" value="1"/>
</dbReference>
<dbReference type="PRINTS" id="PR01438">
    <property type="entry name" value="UNVRSLSTRESS"/>
</dbReference>
<feature type="domain" description="UspA" evidence="2">
    <location>
        <begin position="1"/>
        <end position="139"/>
    </location>
</feature>
<keyword evidence="4" id="KW-1185">Reference proteome</keyword>
<dbReference type="Proteomes" id="UP001589854">
    <property type="component" value="Unassembled WGS sequence"/>
</dbReference>
<reference evidence="3 4" key="1">
    <citation type="submission" date="2024-09" db="EMBL/GenBank/DDBJ databases">
        <authorList>
            <person name="Sun Q."/>
            <person name="Mori K."/>
        </authorList>
    </citation>
    <scope>NUCLEOTIDE SEQUENCE [LARGE SCALE GENOMIC DNA]</scope>
    <source>
        <strain evidence="3 4">CCM 7228</strain>
    </source>
</reference>